<dbReference type="InterPro" id="IPR027469">
    <property type="entry name" value="Cation_efflux_TMD_sf"/>
</dbReference>
<evidence type="ECO:0000313" key="11">
    <source>
        <dbReference type="Proteomes" id="UP000186594"/>
    </source>
</evidence>
<dbReference type="OrthoDB" id="78669at2759"/>
<gene>
    <name evidence="10" type="ORF">NEOLI_001475</name>
</gene>
<evidence type="ECO:0000313" key="10">
    <source>
        <dbReference type="EMBL" id="OLL26296.1"/>
    </source>
</evidence>
<reference evidence="10 11" key="1">
    <citation type="submission" date="2016-04" db="EMBL/GenBank/DDBJ databases">
        <title>Evolutionary innovation and constraint leading to complex multicellularity in the Ascomycota.</title>
        <authorList>
            <person name="Cisse O."/>
            <person name="Nguyen A."/>
            <person name="Hewitt D.A."/>
            <person name="Jedd G."/>
            <person name="Stajich J.E."/>
        </authorList>
    </citation>
    <scope>NUCLEOTIDE SEQUENCE [LARGE SCALE GENOMIC DNA]</scope>
    <source>
        <strain evidence="10 11">DAH-3</strain>
    </source>
</reference>
<organism evidence="10 11">
    <name type="scientific">Neolecta irregularis (strain DAH-3)</name>
    <dbReference type="NCBI Taxonomy" id="1198029"/>
    <lineage>
        <taxon>Eukaryota</taxon>
        <taxon>Fungi</taxon>
        <taxon>Dikarya</taxon>
        <taxon>Ascomycota</taxon>
        <taxon>Taphrinomycotina</taxon>
        <taxon>Neolectales</taxon>
        <taxon>Neolectaceae</taxon>
        <taxon>Neolecta</taxon>
    </lineage>
</organism>
<evidence type="ECO:0000256" key="3">
    <source>
        <dbReference type="ARBA" id="ARBA00022448"/>
    </source>
</evidence>
<evidence type="ECO:0000256" key="2">
    <source>
        <dbReference type="ARBA" id="ARBA00008873"/>
    </source>
</evidence>
<dbReference type="OMA" id="GAIHIRI"/>
<dbReference type="GO" id="GO:0031410">
    <property type="term" value="C:cytoplasmic vesicle"/>
    <property type="evidence" value="ECO:0007669"/>
    <property type="project" value="TreeGrafter"/>
</dbReference>
<feature type="transmembrane region" description="Helical" evidence="8">
    <location>
        <begin position="126"/>
        <end position="146"/>
    </location>
</feature>
<dbReference type="InterPro" id="IPR058533">
    <property type="entry name" value="Cation_efflux_TM"/>
</dbReference>
<feature type="domain" description="Cation efflux protein transmembrane" evidence="9">
    <location>
        <begin position="24"/>
        <end position="269"/>
    </location>
</feature>
<feature type="transmembrane region" description="Helical" evidence="8">
    <location>
        <begin position="24"/>
        <end position="44"/>
    </location>
</feature>
<dbReference type="InterPro" id="IPR045316">
    <property type="entry name" value="Msc2-like"/>
</dbReference>
<accession>A0A1U7LUE4</accession>
<dbReference type="PANTHER" id="PTHR45755:SF4">
    <property type="entry name" value="ZINC TRANSPORTER 7"/>
    <property type="match status" value="1"/>
</dbReference>
<dbReference type="SUPFAM" id="SSF161111">
    <property type="entry name" value="Cation efflux protein transmembrane domain-like"/>
    <property type="match status" value="1"/>
</dbReference>
<feature type="transmembrane region" description="Helical" evidence="8">
    <location>
        <begin position="245"/>
        <end position="271"/>
    </location>
</feature>
<dbReference type="NCBIfam" id="TIGR01297">
    <property type="entry name" value="CDF"/>
    <property type="match status" value="1"/>
</dbReference>
<comment type="subcellular location">
    <subcellularLocation>
        <location evidence="8">Endoplasmic reticulum membrane</location>
        <topology evidence="8">Multi-pass membrane protein</topology>
    </subcellularLocation>
    <subcellularLocation>
        <location evidence="1">Membrane</location>
        <topology evidence="1">Multi-pass membrane protein</topology>
    </subcellularLocation>
</comment>
<keyword evidence="7 8" id="KW-0472">Membrane</keyword>
<keyword evidence="3 8" id="KW-0813">Transport</keyword>
<dbReference type="GO" id="GO:0005794">
    <property type="term" value="C:Golgi apparatus"/>
    <property type="evidence" value="ECO:0007669"/>
    <property type="project" value="TreeGrafter"/>
</dbReference>
<sequence>MMTLLNLFKIFIRPVLDDPNSRRIFLFLILNLSFMFVQMTYGIITNSLGLISDSVHMLFDCIALAIGLLASLLSHRPKDLKYPHGFSKVETLSGFANGVFLILISGTIIFEAVGRLREPEEMNTDKLLLVSIMGLIVNLIGVVGFGHGHAHHHGENEDCNHSHAHLHAHSVHSTDKLAAKFSPAISQFDDHHSSLAHSHHEHDHHDHNTHGIFLHILADTLGSLGVIISTLLIHRFHWLGFDPLASIFIAVLIFLSVLPLLSSSASSLLLVNNGKIEHNLRDVLQDISEMHGVAAIQRMRFYNGCGSLVIKVTGETEGVRRLVRRRLEDVGFKRCVIQVERL</sequence>
<comment type="similarity">
    <text evidence="2 8">Belongs to the cation diffusion facilitator (CDF) transporter (TC 2.A.4) family. SLC30A subfamily.</text>
</comment>
<comment type="caution">
    <text evidence="10">The sequence shown here is derived from an EMBL/GenBank/DDBJ whole genome shotgun (WGS) entry which is preliminary data.</text>
</comment>
<dbReference type="Proteomes" id="UP000186594">
    <property type="component" value="Unassembled WGS sequence"/>
</dbReference>
<dbReference type="EMBL" id="LXFE01000207">
    <property type="protein sequence ID" value="OLL26296.1"/>
    <property type="molecule type" value="Genomic_DNA"/>
</dbReference>
<dbReference type="GO" id="GO:0006882">
    <property type="term" value="P:intracellular zinc ion homeostasis"/>
    <property type="evidence" value="ECO:0007669"/>
    <property type="project" value="InterPro"/>
</dbReference>
<evidence type="ECO:0000256" key="1">
    <source>
        <dbReference type="ARBA" id="ARBA00004141"/>
    </source>
</evidence>
<evidence type="ECO:0000259" key="9">
    <source>
        <dbReference type="Pfam" id="PF01545"/>
    </source>
</evidence>
<evidence type="ECO:0000256" key="5">
    <source>
        <dbReference type="ARBA" id="ARBA00022989"/>
    </source>
</evidence>
<dbReference type="InterPro" id="IPR002524">
    <property type="entry name" value="Cation_efflux"/>
</dbReference>
<evidence type="ECO:0000256" key="6">
    <source>
        <dbReference type="ARBA" id="ARBA00023065"/>
    </source>
</evidence>
<evidence type="ECO:0000256" key="7">
    <source>
        <dbReference type="ARBA" id="ARBA00023136"/>
    </source>
</evidence>
<dbReference type="Gene3D" id="1.20.1510.10">
    <property type="entry name" value="Cation efflux protein transmembrane domain"/>
    <property type="match status" value="1"/>
</dbReference>
<dbReference type="GO" id="GO:0005385">
    <property type="term" value="F:zinc ion transmembrane transporter activity"/>
    <property type="evidence" value="ECO:0007669"/>
    <property type="project" value="UniProtKB-UniRule"/>
</dbReference>
<evidence type="ECO:0000256" key="4">
    <source>
        <dbReference type="ARBA" id="ARBA00022692"/>
    </source>
</evidence>
<protein>
    <recommendedName>
        <fullName evidence="8">Zinc transporter</fullName>
    </recommendedName>
</protein>
<keyword evidence="11" id="KW-1185">Reference proteome</keyword>
<name>A0A1U7LUE4_NEOID</name>
<comment type="function">
    <text evidence="8">Functions as a zinc transporter.</text>
</comment>
<feature type="transmembrane region" description="Helical" evidence="8">
    <location>
        <begin position="212"/>
        <end position="233"/>
    </location>
</feature>
<dbReference type="Pfam" id="PF01545">
    <property type="entry name" value="Cation_efflux"/>
    <property type="match status" value="1"/>
</dbReference>
<feature type="transmembrane region" description="Helical" evidence="8">
    <location>
        <begin position="94"/>
        <end position="114"/>
    </location>
</feature>
<keyword evidence="5 8" id="KW-1133">Transmembrane helix</keyword>
<keyword evidence="4 8" id="KW-0812">Transmembrane</keyword>
<dbReference type="GO" id="GO:1904257">
    <property type="term" value="P:zinc ion import into Golgi lumen"/>
    <property type="evidence" value="ECO:0007669"/>
    <property type="project" value="TreeGrafter"/>
</dbReference>
<feature type="transmembrane region" description="Helical" evidence="8">
    <location>
        <begin position="56"/>
        <end position="74"/>
    </location>
</feature>
<dbReference type="STRING" id="1198029.A0A1U7LUE4"/>
<evidence type="ECO:0000256" key="8">
    <source>
        <dbReference type="RuleBase" id="RU369017"/>
    </source>
</evidence>
<dbReference type="PANTHER" id="PTHR45755">
    <property type="match status" value="1"/>
</dbReference>
<dbReference type="AlphaFoldDB" id="A0A1U7LUE4"/>
<keyword evidence="6 8" id="KW-0406">Ion transport</keyword>
<proteinExistence type="inferred from homology"/>
<dbReference type="GO" id="GO:0005789">
    <property type="term" value="C:endoplasmic reticulum membrane"/>
    <property type="evidence" value="ECO:0007669"/>
    <property type="project" value="UniProtKB-SubCell"/>
</dbReference>
<keyword evidence="8" id="KW-0256">Endoplasmic reticulum</keyword>